<dbReference type="PANTHER" id="PTHR14969">
    <property type="entry name" value="SPHINGOSINE-1-PHOSPHATE PHOSPHOHYDROLASE"/>
    <property type="match status" value="1"/>
</dbReference>
<feature type="transmembrane region" description="Helical" evidence="1">
    <location>
        <begin position="55"/>
        <end position="77"/>
    </location>
</feature>
<keyword evidence="1" id="KW-1133">Transmembrane helix</keyword>
<gene>
    <name evidence="3" type="ORF">COX39_03480</name>
</gene>
<protein>
    <recommendedName>
        <fullName evidence="2">Phosphatidic acid phosphatase type 2/haloperoxidase domain-containing protein</fullName>
    </recommendedName>
</protein>
<reference evidence="3 4" key="1">
    <citation type="submission" date="2017-09" db="EMBL/GenBank/DDBJ databases">
        <title>Depth-based differentiation of microbial function through sediment-hosted aquifers and enrichment of novel symbionts in the deep terrestrial subsurface.</title>
        <authorList>
            <person name="Probst A.J."/>
            <person name="Ladd B."/>
            <person name="Jarett J.K."/>
            <person name="Geller-Mcgrath D.E."/>
            <person name="Sieber C.M."/>
            <person name="Emerson J.B."/>
            <person name="Anantharaman K."/>
            <person name="Thomas B.C."/>
            <person name="Malmstrom R."/>
            <person name="Stieglmeier M."/>
            <person name="Klingl A."/>
            <person name="Woyke T."/>
            <person name="Ryan C.M."/>
            <person name="Banfield J.F."/>
        </authorList>
    </citation>
    <scope>NUCLEOTIDE SEQUENCE [LARGE SCALE GENOMIC DNA]</scope>
    <source>
        <strain evidence="3">CG23_combo_of_CG06-09_8_20_14_all_40_13</strain>
    </source>
</reference>
<evidence type="ECO:0000313" key="4">
    <source>
        <dbReference type="Proteomes" id="UP000231567"/>
    </source>
</evidence>
<feature type="transmembrane region" description="Helical" evidence="1">
    <location>
        <begin position="149"/>
        <end position="166"/>
    </location>
</feature>
<feature type="transmembrane region" description="Helical" evidence="1">
    <location>
        <begin position="124"/>
        <end position="143"/>
    </location>
</feature>
<keyword evidence="1" id="KW-0812">Transmembrane</keyword>
<feature type="transmembrane region" description="Helical" evidence="1">
    <location>
        <begin position="22"/>
        <end position="43"/>
    </location>
</feature>
<dbReference type="SMART" id="SM00014">
    <property type="entry name" value="acidPPc"/>
    <property type="match status" value="1"/>
</dbReference>
<feature type="transmembrane region" description="Helical" evidence="1">
    <location>
        <begin position="97"/>
        <end position="117"/>
    </location>
</feature>
<evidence type="ECO:0000259" key="2">
    <source>
        <dbReference type="SMART" id="SM00014"/>
    </source>
</evidence>
<keyword evidence="1" id="KW-0472">Membrane</keyword>
<dbReference type="EMBL" id="PCRM01000045">
    <property type="protein sequence ID" value="PIP21329.1"/>
    <property type="molecule type" value="Genomic_DNA"/>
</dbReference>
<dbReference type="Proteomes" id="UP000231567">
    <property type="component" value="Unassembled WGS sequence"/>
</dbReference>
<accession>A0A2G9YPZ6</accession>
<organism evidence="3 4">
    <name type="scientific">Candidatus Nealsonbacteria bacterium CG23_combo_of_CG06-09_8_20_14_all_40_13</name>
    <dbReference type="NCBI Taxonomy" id="1974724"/>
    <lineage>
        <taxon>Bacteria</taxon>
        <taxon>Candidatus Nealsoniibacteriota</taxon>
    </lineage>
</organism>
<proteinExistence type="predicted"/>
<sequence>MNYNIAYFLYQLAQNHTWLLNFFQFCAAYGIFIIPVSLLLTFFGSSISSKKTAILAFLAVILGWLILATLTSHWLALPGPQLPPQAWQDPLFHKNEAATFPSQHAVALFALTFVYFFERMKGWSWILFCFSLVVVIARVAVALHTPLDIVAGLGLGFVAAALVWAIKSPLDFIVDPFVKLFVKWKI</sequence>
<dbReference type="PANTHER" id="PTHR14969:SF13">
    <property type="entry name" value="AT30094P"/>
    <property type="match status" value="1"/>
</dbReference>
<name>A0A2G9YPZ6_9BACT</name>
<dbReference type="Gene3D" id="1.20.144.10">
    <property type="entry name" value="Phosphatidic acid phosphatase type 2/haloperoxidase"/>
    <property type="match status" value="1"/>
</dbReference>
<dbReference type="InterPro" id="IPR036938">
    <property type="entry name" value="PAP2/HPO_sf"/>
</dbReference>
<evidence type="ECO:0000313" key="3">
    <source>
        <dbReference type="EMBL" id="PIP21329.1"/>
    </source>
</evidence>
<dbReference type="AlphaFoldDB" id="A0A2G9YPZ6"/>
<comment type="caution">
    <text evidence="3">The sequence shown here is derived from an EMBL/GenBank/DDBJ whole genome shotgun (WGS) entry which is preliminary data.</text>
</comment>
<feature type="domain" description="Phosphatidic acid phosphatase type 2/haloperoxidase" evidence="2">
    <location>
        <begin position="52"/>
        <end position="164"/>
    </location>
</feature>
<dbReference type="Pfam" id="PF01569">
    <property type="entry name" value="PAP2"/>
    <property type="match status" value="1"/>
</dbReference>
<dbReference type="InterPro" id="IPR000326">
    <property type="entry name" value="PAP2/HPO"/>
</dbReference>
<dbReference type="SUPFAM" id="SSF48317">
    <property type="entry name" value="Acid phosphatase/Vanadium-dependent haloperoxidase"/>
    <property type="match status" value="1"/>
</dbReference>
<evidence type="ECO:0000256" key="1">
    <source>
        <dbReference type="SAM" id="Phobius"/>
    </source>
</evidence>